<keyword evidence="6" id="KW-0458">Lysosome</keyword>
<comment type="caution">
    <text evidence="8">The sequence shown here is derived from an EMBL/GenBank/DDBJ whole genome shotgun (WGS) entry which is preliminary data.</text>
</comment>
<evidence type="ECO:0000256" key="7">
    <source>
        <dbReference type="SAM" id="MobiDB-lite"/>
    </source>
</evidence>
<feature type="transmembrane region" description="Helical" evidence="6">
    <location>
        <begin position="66"/>
        <end position="95"/>
    </location>
</feature>
<accession>A0AAN9B3J5</accession>
<dbReference type="PANTHER" id="PTHR10981:SF7">
    <property type="entry name" value="BATTENIN"/>
    <property type="match status" value="1"/>
</dbReference>
<evidence type="ECO:0000313" key="8">
    <source>
        <dbReference type="EMBL" id="KAK7098595.1"/>
    </source>
</evidence>
<dbReference type="SUPFAM" id="SSF103473">
    <property type="entry name" value="MFS general substrate transporter"/>
    <property type="match status" value="1"/>
</dbReference>
<dbReference type="EMBL" id="JBAMIC010000012">
    <property type="protein sequence ID" value="KAK7098595.1"/>
    <property type="molecule type" value="Genomic_DNA"/>
</dbReference>
<dbReference type="AlphaFoldDB" id="A0AAN9B3J5"/>
<dbReference type="GO" id="GO:0005765">
    <property type="term" value="C:lysosomal membrane"/>
    <property type="evidence" value="ECO:0007669"/>
    <property type="project" value="UniProtKB-SubCell"/>
</dbReference>
<evidence type="ECO:0000256" key="5">
    <source>
        <dbReference type="ARBA" id="ARBA00023136"/>
    </source>
</evidence>
<comment type="caution">
    <text evidence="6">Lacks conserved residue(s) required for the propagation of feature annotation.</text>
</comment>
<evidence type="ECO:0000256" key="4">
    <source>
        <dbReference type="ARBA" id="ARBA00022989"/>
    </source>
</evidence>
<dbReference type="PANTHER" id="PTHR10981">
    <property type="entry name" value="BATTENIN"/>
    <property type="match status" value="1"/>
</dbReference>
<evidence type="ECO:0000256" key="1">
    <source>
        <dbReference type="ARBA" id="ARBA00004127"/>
    </source>
</evidence>
<dbReference type="Pfam" id="PF02487">
    <property type="entry name" value="CLN3"/>
    <property type="match status" value="1"/>
</dbReference>
<keyword evidence="4 6" id="KW-1133">Transmembrane helix</keyword>
<keyword evidence="9" id="KW-1185">Reference proteome</keyword>
<evidence type="ECO:0000256" key="6">
    <source>
        <dbReference type="RuleBase" id="RU361113"/>
    </source>
</evidence>
<evidence type="ECO:0000256" key="2">
    <source>
        <dbReference type="ARBA" id="ARBA00007467"/>
    </source>
</evidence>
<feature type="transmembrane region" description="Helical" evidence="6">
    <location>
        <begin position="154"/>
        <end position="174"/>
    </location>
</feature>
<protein>
    <recommendedName>
        <fullName evidence="6">Battenin</fullName>
    </recommendedName>
</protein>
<proteinExistence type="inferred from homology"/>
<dbReference type="PRINTS" id="PR01315">
    <property type="entry name" value="BATTENIN"/>
</dbReference>
<dbReference type="Proteomes" id="UP001374579">
    <property type="component" value="Unassembled WGS sequence"/>
</dbReference>
<feature type="region of interest" description="Disordered" evidence="7">
    <location>
        <begin position="184"/>
        <end position="216"/>
    </location>
</feature>
<evidence type="ECO:0000313" key="9">
    <source>
        <dbReference type="Proteomes" id="UP001374579"/>
    </source>
</evidence>
<comment type="similarity">
    <text evidence="2 6">Belongs to the battenin family.</text>
</comment>
<feature type="transmembrane region" description="Helical" evidence="6">
    <location>
        <begin position="362"/>
        <end position="381"/>
    </location>
</feature>
<dbReference type="InterPro" id="IPR003492">
    <property type="entry name" value="Battenin_disease_Cln3"/>
</dbReference>
<comment type="subcellular location">
    <subcellularLocation>
        <location evidence="1">Endomembrane system</location>
        <topology evidence="1">Multi-pass membrane protein</topology>
    </subcellularLocation>
    <subcellularLocation>
        <location evidence="6">Lysosome membrane</location>
        <topology evidence="6">Multi-pass membrane protein</topology>
    </subcellularLocation>
</comment>
<feature type="transmembrane region" description="Helical" evidence="6">
    <location>
        <begin position="28"/>
        <end position="54"/>
    </location>
</feature>
<keyword evidence="5 6" id="KW-0472">Membrane</keyword>
<organism evidence="8 9">
    <name type="scientific">Littorina saxatilis</name>
    <dbReference type="NCBI Taxonomy" id="31220"/>
    <lineage>
        <taxon>Eukaryota</taxon>
        <taxon>Metazoa</taxon>
        <taxon>Spiralia</taxon>
        <taxon>Lophotrochozoa</taxon>
        <taxon>Mollusca</taxon>
        <taxon>Gastropoda</taxon>
        <taxon>Caenogastropoda</taxon>
        <taxon>Littorinimorpha</taxon>
        <taxon>Littorinoidea</taxon>
        <taxon>Littorinidae</taxon>
        <taxon>Littorina</taxon>
    </lineage>
</organism>
<keyword evidence="3 6" id="KW-0812">Transmembrane</keyword>
<evidence type="ECO:0000256" key="3">
    <source>
        <dbReference type="ARBA" id="ARBA00022692"/>
    </source>
</evidence>
<name>A0AAN9B3J5_9CAEN</name>
<feature type="transmembrane region" description="Helical" evidence="6">
    <location>
        <begin position="115"/>
        <end position="134"/>
    </location>
</feature>
<gene>
    <name evidence="8" type="ORF">V1264_002852</name>
</gene>
<sequence>MGAINNLPYVIVNSASNTLADSFGQKNLVGLVFGANVALSVFVKGLNTFFLLSVPFAVRYVVNGCLMLLGLFGVAYAFNFGFALACVVVVGSTAAFGENVSLGMLSRFPSHMINAWSSGTGMAGLLGGSIYVLFGCTVGNGQDKREKMHNLTKYAFLMTTSVVLIYWLAFFVVLRLPREEPAVDVQDDHKHPSSSVNDDTAPLLQDTLPDGSPEGSVISGKESTWLRIKRCLRLTVYLASNLCAVYVFEYVARGCAAKVRPASEYHVGCPELYAAIQLCYQAGVFVSRSSVQLVKIRRVEVMTGLQFINMILWVADVQFKVIPVYLLPALMVCVGLLGGASYVNIFYMLLHDDRYPARDRELCINITAMYITLGIVIGTGVETALFTTLLKND</sequence>
<dbReference type="InterPro" id="IPR036259">
    <property type="entry name" value="MFS_trans_sf"/>
</dbReference>
<dbReference type="GO" id="GO:0012505">
    <property type="term" value="C:endomembrane system"/>
    <property type="evidence" value="ECO:0007669"/>
    <property type="project" value="UniProtKB-SubCell"/>
</dbReference>
<reference evidence="8 9" key="1">
    <citation type="submission" date="2024-02" db="EMBL/GenBank/DDBJ databases">
        <title>Chromosome-scale genome assembly of the rough periwinkle Littorina saxatilis.</title>
        <authorList>
            <person name="De Jode A."/>
            <person name="Faria R."/>
            <person name="Formenti G."/>
            <person name="Sims Y."/>
            <person name="Smith T.P."/>
            <person name="Tracey A."/>
            <person name="Wood J.M.D."/>
            <person name="Zagrodzka Z.B."/>
            <person name="Johannesson K."/>
            <person name="Butlin R.K."/>
            <person name="Leder E.H."/>
        </authorList>
    </citation>
    <scope>NUCLEOTIDE SEQUENCE [LARGE SCALE GENOMIC DNA]</scope>
    <source>
        <strain evidence="8">Snail1</strain>
        <tissue evidence="8">Muscle</tissue>
    </source>
</reference>
<feature type="transmembrane region" description="Helical" evidence="6">
    <location>
        <begin position="325"/>
        <end position="350"/>
    </location>
</feature>